<dbReference type="GO" id="GO:0005829">
    <property type="term" value="C:cytosol"/>
    <property type="evidence" value="ECO:0007669"/>
    <property type="project" value="TreeGrafter"/>
</dbReference>
<evidence type="ECO:0000256" key="2">
    <source>
        <dbReference type="ARBA" id="ARBA00023186"/>
    </source>
</evidence>
<name>A0A336KWR8_CULSO</name>
<keyword evidence="2 4" id="KW-0143">Chaperone</keyword>
<evidence type="ECO:0000256" key="3">
    <source>
        <dbReference type="ARBA" id="ARBA00025745"/>
    </source>
</evidence>
<dbReference type="SUPFAM" id="SSF159659">
    <property type="entry name" value="Cgl1923-like"/>
    <property type="match status" value="1"/>
</dbReference>
<gene>
    <name evidence="5" type="primary">CSON012662</name>
</gene>
<dbReference type="InterPro" id="IPR016562">
    <property type="entry name" value="Proteasome_assmbl_chp_2_euk"/>
</dbReference>
<comment type="similarity">
    <text evidence="3 4">Belongs to the PSMG2 family.</text>
</comment>
<reference evidence="5" key="1">
    <citation type="submission" date="2018-04" db="EMBL/GenBank/DDBJ databases">
        <authorList>
            <person name="Go L.Y."/>
            <person name="Mitchell J.A."/>
        </authorList>
    </citation>
    <scope>NUCLEOTIDE SEQUENCE</scope>
    <source>
        <tissue evidence="5">Whole organism</tissue>
    </source>
</reference>
<dbReference type="PANTHER" id="PTHR12970:SF1">
    <property type="entry name" value="PROTEASOME ASSEMBLY CHAPERONE 2"/>
    <property type="match status" value="1"/>
</dbReference>
<dbReference type="InterPro" id="IPR038389">
    <property type="entry name" value="PSMG2_sf"/>
</dbReference>
<comment type="function">
    <text evidence="4">Chaperone protein which promotes assembly of the 20S proteasome as part of a heterodimer with PSMG1.</text>
</comment>
<dbReference type="GO" id="GO:0005634">
    <property type="term" value="C:nucleus"/>
    <property type="evidence" value="ECO:0007669"/>
    <property type="project" value="TreeGrafter"/>
</dbReference>
<dbReference type="InterPro" id="IPR019151">
    <property type="entry name" value="Proteasome_assmbl_chaperone_2"/>
</dbReference>
<accession>A0A336KWR8</accession>
<dbReference type="EMBL" id="UFQT01000609">
    <property type="protein sequence ID" value="SSX25691.1"/>
    <property type="molecule type" value="Genomic_DNA"/>
</dbReference>
<evidence type="ECO:0000313" key="6">
    <source>
        <dbReference type="EMBL" id="SSX25691.1"/>
    </source>
</evidence>
<reference evidence="6" key="2">
    <citation type="submission" date="2018-07" db="EMBL/GenBank/DDBJ databases">
        <authorList>
            <person name="Quirk P.G."/>
            <person name="Krulwich T.A."/>
        </authorList>
    </citation>
    <scope>NUCLEOTIDE SEQUENCE</scope>
</reference>
<protein>
    <recommendedName>
        <fullName evidence="1 4">Proteasome assembly chaperone 2</fullName>
    </recommendedName>
</protein>
<dbReference type="EMBL" id="UFQS01000609">
    <property type="protein sequence ID" value="SSX05330.1"/>
    <property type="molecule type" value="Genomic_DNA"/>
</dbReference>
<evidence type="ECO:0000256" key="1">
    <source>
        <dbReference type="ARBA" id="ARBA00019186"/>
    </source>
</evidence>
<organism evidence="5">
    <name type="scientific">Culicoides sonorensis</name>
    <name type="common">Biting midge</name>
    <dbReference type="NCBI Taxonomy" id="179676"/>
    <lineage>
        <taxon>Eukaryota</taxon>
        <taxon>Metazoa</taxon>
        <taxon>Ecdysozoa</taxon>
        <taxon>Arthropoda</taxon>
        <taxon>Hexapoda</taxon>
        <taxon>Insecta</taxon>
        <taxon>Pterygota</taxon>
        <taxon>Neoptera</taxon>
        <taxon>Endopterygota</taxon>
        <taxon>Diptera</taxon>
        <taxon>Nematocera</taxon>
        <taxon>Chironomoidea</taxon>
        <taxon>Ceratopogonidae</taxon>
        <taxon>Ceratopogoninae</taxon>
        <taxon>Culicoides</taxon>
        <taxon>Monoculicoides</taxon>
    </lineage>
</organism>
<dbReference type="GO" id="GO:0043248">
    <property type="term" value="P:proteasome assembly"/>
    <property type="evidence" value="ECO:0007669"/>
    <property type="project" value="TreeGrafter"/>
</dbReference>
<dbReference type="PANTHER" id="PTHR12970">
    <property type="entry name" value="PROTEASOME ASSEMBLY CHAPERONE 2"/>
    <property type="match status" value="1"/>
</dbReference>
<dbReference type="PIRSF" id="PIRSF010044">
    <property type="entry name" value="UCP010044"/>
    <property type="match status" value="1"/>
</dbReference>
<evidence type="ECO:0000313" key="5">
    <source>
        <dbReference type="EMBL" id="SSX05330.1"/>
    </source>
</evidence>
<dbReference type="Pfam" id="PF09754">
    <property type="entry name" value="PAC2"/>
    <property type="match status" value="1"/>
</dbReference>
<proteinExistence type="inferred from homology"/>
<dbReference type="OMA" id="WKEHTGE"/>
<dbReference type="VEuPathDB" id="VectorBase:CSON012662"/>
<comment type="subunit">
    <text evidence="4">Forms a heterodimer with PSMG1.</text>
</comment>
<dbReference type="AlphaFoldDB" id="A0A336KWR8"/>
<sequence length="237" mass="27078">MFNFITNKEKFLKDFKICVSTTCVGNVAQLTTDLLVENLKMEKVADLWHDSIPPLIGLSAFEHIKDKTTSAAELYVNEEKKLACLQIRTPLTAPLMGDFFQKLADFAKSEQIKQVLILTASYAYEKHSVQGSDFMFKSNKERDFKGIPDLNKSFTPKILGGGYAMKLYEVLNEKEIDTVVLYKYVSEGDNIPDAVTLFIKLNQIIQFMEIDSKNEKMVKCPVSWKYLFGNRPPTEIY</sequence>
<evidence type="ECO:0000256" key="4">
    <source>
        <dbReference type="PIRNR" id="PIRNR010044"/>
    </source>
</evidence>
<dbReference type="Gene3D" id="3.40.50.10900">
    <property type="entry name" value="PAC-like subunit"/>
    <property type="match status" value="1"/>
</dbReference>